<dbReference type="Proteomes" id="UP000707206">
    <property type="component" value="Unassembled WGS sequence"/>
</dbReference>
<keyword evidence="4" id="KW-1185">Reference proteome</keyword>
<dbReference type="Pfam" id="PF13579">
    <property type="entry name" value="Glyco_trans_4_4"/>
    <property type="match status" value="1"/>
</dbReference>
<dbReference type="GO" id="GO:0016757">
    <property type="term" value="F:glycosyltransferase activity"/>
    <property type="evidence" value="ECO:0007669"/>
    <property type="project" value="InterPro"/>
</dbReference>
<feature type="domain" description="Glycosyltransferase subfamily 4-like N-terminal" evidence="2">
    <location>
        <begin position="56"/>
        <end position="179"/>
    </location>
</feature>
<proteinExistence type="predicted"/>
<dbReference type="SUPFAM" id="SSF53756">
    <property type="entry name" value="UDP-Glycosyltransferase/glycogen phosphorylase"/>
    <property type="match status" value="1"/>
</dbReference>
<dbReference type="Gene3D" id="3.40.50.2000">
    <property type="entry name" value="Glycogen Phosphorylase B"/>
    <property type="match status" value="2"/>
</dbReference>
<evidence type="ECO:0000259" key="2">
    <source>
        <dbReference type="Pfam" id="PF13579"/>
    </source>
</evidence>
<evidence type="ECO:0000313" key="4">
    <source>
        <dbReference type="Proteomes" id="UP000707206"/>
    </source>
</evidence>
<evidence type="ECO:0000313" key="3">
    <source>
        <dbReference type="EMBL" id="NHF61068.1"/>
    </source>
</evidence>
<dbReference type="InterPro" id="IPR050194">
    <property type="entry name" value="Glycosyltransferase_grp1"/>
</dbReference>
<feature type="domain" description="Glycosyl transferase family 1" evidence="1">
    <location>
        <begin position="200"/>
        <end position="365"/>
    </location>
</feature>
<gene>
    <name evidence="3" type="ORF">FK220_017080</name>
</gene>
<dbReference type="InterPro" id="IPR001296">
    <property type="entry name" value="Glyco_trans_1"/>
</dbReference>
<protein>
    <submittedName>
        <fullName evidence="3">Glycosyltransferase family 4 protein</fullName>
    </submittedName>
</protein>
<reference evidence="3" key="1">
    <citation type="submission" date="2019-07" db="EMBL/GenBank/DDBJ databases">
        <authorList>
            <person name="De-Chao Zhang Q."/>
        </authorList>
    </citation>
    <scope>NUCLEOTIDE SEQUENCE</scope>
    <source>
        <strain evidence="3">TP-CH-4</strain>
    </source>
</reference>
<reference evidence="3" key="2">
    <citation type="submission" date="2020-03" db="EMBL/GenBank/DDBJ databases">
        <title>Flavobacteriaceae bacterium strain TP-CH-4, a member of the family Flavobacteriaceae isolated from a deep-sea seamount.</title>
        <authorList>
            <person name="Zhang D.-C."/>
        </authorList>
    </citation>
    <scope>NUCLEOTIDE SEQUENCE</scope>
    <source>
        <strain evidence="3">TP-CH-4</strain>
    </source>
</reference>
<sequence length="400" mass="44566">MKPKLIRITTIPASLGGLLRGQLRYMSDHFEVIGIASATGGANATEIDVLENVGVQQNSRVIPVEMTRKITPWKDLKATWQLYKIFKSEKPYIVHTHTPKAGTLGMMAAFLARVPHRLHTIAGLPLLEAKGAKRVLLDTVEKMTYACATGLYPNSFGLKDILIRSKYTKASKLKVIANGSSNGVDTSLYDPGLFDQKTKNDLKSELGIKSTDFVFIFVGRLVTDKGLNELAKAFKLINSEFENTKLLLVGSPEAELDPLLPETELILKNNKGIISVGSQRNVRPYYAIADMLTFPSYREGFPNVVMEAGSMGLPSIVSDINGCNEIILEGKNGYIVPVKNVDTLYDRMKEAYLLAKKGKSLEMNAIRELIISRYSRSMVWEEILKEYQRLPNKDKNHPDQ</sequence>
<comment type="caution">
    <text evidence="3">The sequence shown here is derived from an EMBL/GenBank/DDBJ whole genome shotgun (WGS) entry which is preliminary data.</text>
</comment>
<dbReference type="CDD" id="cd03808">
    <property type="entry name" value="GT4_CapM-like"/>
    <property type="match status" value="1"/>
</dbReference>
<name>A0A967EF63_9FLAO</name>
<dbReference type="PANTHER" id="PTHR45947">
    <property type="entry name" value="SULFOQUINOVOSYL TRANSFERASE SQD2"/>
    <property type="match status" value="1"/>
</dbReference>
<dbReference type="RefSeq" id="WP_152575572.1">
    <property type="nucleotide sequence ID" value="NZ_VIKU02000006.1"/>
</dbReference>
<dbReference type="InterPro" id="IPR028098">
    <property type="entry name" value="Glyco_trans_4-like_N"/>
</dbReference>
<dbReference type="PANTHER" id="PTHR45947:SF15">
    <property type="entry name" value="TEICHURONIC ACID BIOSYNTHESIS GLYCOSYLTRANSFERASE TUAC-RELATED"/>
    <property type="match status" value="1"/>
</dbReference>
<organism evidence="3 4">
    <name type="scientific">Pelagihabitans pacificus</name>
    <dbReference type="NCBI Taxonomy" id="2696054"/>
    <lineage>
        <taxon>Bacteria</taxon>
        <taxon>Pseudomonadati</taxon>
        <taxon>Bacteroidota</taxon>
        <taxon>Flavobacteriia</taxon>
        <taxon>Flavobacteriales</taxon>
        <taxon>Flavobacteriaceae</taxon>
        <taxon>Pelagihabitans</taxon>
    </lineage>
</organism>
<dbReference type="EMBL" id="VIKU02000006">
    <property type="protein sequence ID" value="NHF61068.1"/>
    <property type="molecule type" value="Genomic_DNA"/>
</dbReference>
<evidence type="ECO:0000259" key="1">
    <source>
        <dbReference type="Pfam" id="PF00534"/>
    </source>
</evidence>
<dbReference type="Pfam" id="PF00534">
    <property type="entry name" value="Glycos_transf_1"/>
    <property type="match status" value="1"/>
</dbReference>
<accession>A0A967EF63</accession>
<dbReference type="AlphaFoldDB" id="A0A967EF63"/>